<feature type="compositionally biased region" description="Polar residues" evidence="1">
    <location>
        <begin position="83"/>
        <end position="102"/>
    </location>
</feature>
<reference evidence="2 3" key="1">
    <citation type="journal article" date="2018" name="Evol. Lett.">
        <title>Horizontal gene cluster transfer increased hallucinogenic mushroom diversity.</title>
        <authorList>
            <person name="Reynolds H.T."/>
            <person name="Vijayakumar V."/>
            <person name="Gluck-Thaler E."/>
            <person name="Korotkin H.B."/>
            <person name="Matheny P.B."/>
            <person name="Slot J.C."/>
        </authorList>
    </citation>
    <scope>NUCLEOTIDE SEQUENCE [LARGE SCALE GENOMIC DNA]</scope>
    <source>
        <strain evidence="2 3">SRW20</strain>
    </source>
</reference>
<feature type="compositionally biased region" description="Basic and acidic residues" evidence="1">
    <location>
        <begin position="53"/>
        <end position="64"/>
    </location>
</feature>
<evidence type="ECO:0000313" key="3">
    <source>
        <dbReference type="Proteomes" id="UP000284706"/>
    </source>
</evidence>
<name>A0A409WA12_9AGAR</name>
<dbReference type="Proteomes" id="UP000284706">
    <property type="component" value="Unassembled WGS sequence"/>
</dbReference>
<evidence type="ECO:0000256" key="1">
    <source>
        <dbReference type="SAM" id="MobiDB-lite"/>
    </source>
</evidence>
<accession>A0A409WA12</accession>
<dbReference type="AlphaFoldDB" id="A0A409WA12"/>
<feature type="region of interest" description="Disordered" evidence="1">
    <location>
        <begin position="51"/>
        <end position="104"/>
    </location>
</feature>
<organism evidence="2 3">
    <name type="scientific">Gymnopilus dilepis</name>
    <dbReference type="NCBI Taxonomy" id="231916"/>
    <lineage>
        <taxon>Eukaryota</taxon>
        <taxon>Fungi</taxon>
        <taxon>Dikarya</taxon>
        <taxon>Basidiomycota</taxon>
        <taxon>Agaricomycotina</taxon>
        <taxon>Agaricomycetes</taxon>
        <taxon>Agaricomycetidae</taxon>
        <taxon>Agaricales</taxon>
        <taxon>Agaricineae</taxon>
        <taxon>Hymenogastraceae</taxon>
        <taxon>Gymnopilus</taxon>
    </lineage>
</organism>
<dbReference type="InParanoid" id="A0A409WA12"/>
<evidence type="ECO:0000313" key="2">
    <source>
        <dbReference type="EMBL" id="PPQ75335.1"/>
    </source>
</evidence>
<keyword evidence="3" id="KW-1185">Reference proteome</keyword>
<protein>
    <submittedName>
        <fullName evidence="2">Uncharacterized protein</fullName>
    </submittedName>
</protein>
<gene>
    <name evidence="2" type="ORF">CVT26_015188</name>
</gene>
<sequence length="148" mass="16067">MQSAIVYTAKLTFWSDPLAGILRTLSGNPVIIYINVSGDLHLNVHAESASISVRKDEREEHSNGEDVPPSPVTPRRAGLHSSAEGTTQAVEASPATSITEPDSQALPYQAGSQIYLAPGPTLPFNAVRFENHSLEDSSSNKRRKYEHD</sequence>
<dbReference type="EMBL" id="NHYE01005269">
    <property type="protein sequence ID" value="PPQ75335.1"/>
    <property type="molecule type" value="Genomic_DNA"/>
</dbReference>
<comment type="caution">
    <text evidence="2">The sequence shown here is derived from an EMBL/GenBank/DDBJ whole genome shotgun (WGS) entry which is preliminary data.</text>
</comment>
<proteinExistence type="predicted"/>